<feature type="domain" description="Helicase ATP-binding" evidence="8">
    <location>
        <begin position="321"/>
        <end position="599"/>
    </location>
</feature>
<feature type="compositionally biased region" description="Polar residues" evidence="6">
    <location>
        <begin position="29"/>
        <end position="49"/>
    </location>
</feature>
<protein>
    <submittedName>
        <fullName evidence="10">DgyrCDS5932</fullName>
    </submittedName>
</protein>
<proteinExistence type="predicted"/>
<dbReference type="InterPro" id="IPR014001">
    <property type="entry name" value="Helicase_ATP-bd"/>
</dbReference>
<dbReference type="GO" id="GO:0005634">
    <property type="term" value="C:nucleus"/>
    <property type="evidence" value="ECO:0007669"/>
    <property type="project" value="TreeGrafter"/>
</dbReference>
<evidence type="ECO:0000313" key="11">
    <source>
        <dbReference type="Proteomes" id="UP000549394"/>
    </source>
</evidence>
<dbReference type="InterPro" id="IPR001650">
    <property type="entry name" value="Helicase_C-like"/>
</dbReference>
<dbReference type="PROSITE" id="PS51194">
    <property type="entry name" value="HELICASE_CTER"/>
    <property type="match status" value="1"/>
</dbReference>
<dbReference type="OrthoDB" id="423559at2759"/>
<dbReference type="CDD" id="cd18070">
    <property type="entry name" value="DEXQc_SHPRH"/>
    <property type="match status" value="1"/>
</dbReference>
<evidence type="ECO:0000256" key="2">
    <source>
        <dbReference type="ARBA" id="ARBA00022771"/>
    </source>
</evidence>
<dbReference type="GO" id="GO:0006974">
    <property type="term" value="P:DNA damage response"/>
    <property type="evidence" value="ECO:0007669"/>
    <property type="project" value="TreeGrafter"/>
</dbReference>
<comment type="caution">
    <text evidence="10">The sequence shown here is derived from an EMBL/GenBank/DDBJ whole genome shotgun (WGS) entry which is preliminary data.</text>
</comment>
<dbReference type="InterPro" id="IPR017907">
    <property type="entry name" value="Znf_RING_CS"/>
</dbReference>
<feature type="region of interest" description="Disordered" evidence="6">
    <location>
        <begin position="29"/>
        <end position="55"/>
    </location>
</feature>
<sequence length="1386" mass="159482">MPRKRKGQLPQKLNEDKRKKLTWNMFESIDNNPSTLEKSGDPSTQSANEPESIVEETNKPQKIPFNTITSLSKHMISSKFNFDSFGNESTDQTLTCLVENISVKILDHSEELYTQFIANLTEGVIVLTYKKGLYSRNKKFECFLLISENYIGIEFEDDEIIHALMSKKFTIQLKNKDKEGFLLFNLYLNLSALSSIRWPSESWRTTNFNVCIGNLMEKYYGKNSPFMKNFERENISIQCIYDLLEKKQPICPSKNQTFKHSALKVSLRPYQNQSVAWMLQKETTHREQDETLHCLYEEFYSKSGHLLYYQKFGGNIVTKRPLSCLNPPGGILADEMGLGKTVEVLACILSNPRQLITNTIETEQKTKRIKEQESNSSKLKETTKYNYLNLDCVCGVSKIEINSKNKIQCSECNIWQHPKCLNYDINYPHKEPFKCPHCLVSSPPLKSTATLIVTPTSINAQWIEEIKRHVHMECFSLYVYEGVQKTGFIQPYYLANHDLVLMTYETLRKEINYVDLPHASKEGRSLRNSKRYMTIPSPLLVIEWWRVCLDEAQMVEGTTTKTAEMALRLNSVNRWCITGTPLQRGIEDIYGLVLFLGVDPYFVQLWWRRALLEPFFIGNKEPMKVLLNNIMWRTSKSEVIDQIQIPDQSEIIHWLNLSSIEEHFYRTTQELCVKQDGHNMAKFPSEIKLSQLDKSSLNKILNPLLRLRQACCHPKAVRGKFSTKNIMTMSELLDTMIHRTVRECEEAHRQFVASLNGLAAIALIKNDVKEAVNLYRNVLQSVTEYSTELRTDEIQQLHTLENLQEVLVEHPSDEYGRTLREENIPAEISQIKEKYISQRQIKFEGALDGWKTVKRSLDENMENLNYSWWGEMLSLKNEDMLLNSLIIRVKNDLRSKSKLGGGNIAGAFKNANGLMYIIDKFSNELMTSRNELLATIESLCGFPEKQQVEEVASCCLRPETDEAKASKDCKFCNCNRLLQYYESKLFSISDKNIEDEENEHGLFTLKPEGNWADSSLEIILKALISFGKTYSPWKYLSDNGSQHVLIIDKMKKEFRCLRSIWTTSRDRISALDELEMAKIRFRLRKSYEDRSSSTATYILEQHQVNEQKLKLASDKIVSKNDLSRKLGQLRYLRNLAVRSPNDSEPINNLDPCPVCARDLSDKWSVLHCGHCLCLDCIKVIITRTRAPGVNKGSCACPICRQRTNHEDISFVYNSKTNNEVYDEEDKMISNKYEIEGDHSTKIKNIVKCLMYIQSTTPDAKSLVFSTWPEVLEVLSKALNQNNMKSLVLNHSAKYKDVLSAFREGNDARILLLPVHAGANGLNLIEATHVLFVEPLLNPAQELQAIGRVHRIGQTKLAFNKLVLEFSLDFLFLTGKRSFIILSSGEP</sequence>
<evidence type="ECO:0000256" key="3">
    <source>
        <dbReference type="ARBA" id="ARBA00022801"/>
    </source>
</evidence>
<dbReference type="PANTHER" id="PTHR45865:SF1">
    <property type="entry name" value="E3 UBIQUITIN-PROTEIN LIGASE SHPRH"/>
    <property type="match status" value="1"/>
</dbReference>
<dbReference type="InterPro" id="IPR048695">
    <property type="entry name" value="SHPRH_helical_2nd"/>
</dbReference>
<dbReference type="PROSITE" id="PS00518">
    <property type="entry name" value="ZF_RING_1"/>
    <property type="match status" value="1"/>
</dbReference>
<evidence type="ECO:0000256" key="6">
    <source>
        <dbReference type="SAM" id="MobiDB-lite"/>
    </source>
</evidence>
<evidence type="ECO:0000256" key="1">
    <source>
        <dbReference type="ARBA" id="ARBA00022723"/>
    </source>
</evidence>
<dbReference type="SMART" id="SM00184">
    <property type="entry name" value="RING"/>
    <property type="match status" value="1"/>
</dbReference>
<dbReference type="GO" id="GO:0008270">
    <property type="term" value="F:zinc ion binding"/>
    <property type="evidence" value="ECO:0007669"/>
    <property type="project" value="UniProtKB-KW"/>
</dbReference>
<dbReference type="SMART" id="SM00487">
    <property type="entry name" value="DEXDc"/>
    <property type="match status" value="1"/>
</dbReference>
<dbReference type="InterPro" id="IPR013083">
    <property type="entry name" value="Znf_RING/FYVE/PHD"/>
</dbReference>
<dbReference type="PROSITE" id="PS01359">
    <property type="entry name" value="ZF_PHD_1"/>
    <property type="match status" value="1"/>
</dbReference>
<dbReference type="InterPro" id="IPR038718">
    <property type="entry name" value="SNF2-like_sf"/>
</dbReference>
<evidence type="ECO:0000256" key="4">
    <source>
        <dbReference type="ARBA" id="ARBA00022833"/>
    </source>
</evidence>
<dbReference type="GO" id="GO:0005524">
    <property type="term" value="F:ATP binding"/>
    <property type="evidence" value="ECO:0007669"/>
    <property type="project" value="InterPro"/>
</dbReference>
<dbReference type="PANTHER" id="PTHR45865">
    <property type="entry name" value="E3 UBIQUITIN-PROTEIN LIGASE SHPRH FAMILY MEMBER"/>
    <property type="match status" value="1"/>
</dbReference>
<keyword evidence="11" id="KW-1185">Reference proteome</keyword>
<evidence type="ECO:0000259" key="8">
    <source>
        <dbReference type="PROSITE" id="PS51192"/>
    </source>
</evidence>
<dbReference type="EMBL" id="CAJFCJ010000007">
    <property type="protein sequence ID" value="CAD5117124.1"/>
    <property type="molecule type" value="Genomic_DNA"/>
</dbReference>
<dbReference type="SMART" id="SM00249">
    <property type="entry name" value="PHD"/>
    <property type="match status" value="1"/>
</dbReference>
<dbReference type="SUPFAM" id="SSF57903">
    <property type="entry name" value="FYVE/PHD zinc finger"/>
    <property type="match status" value="1"/>
</dbReference>
<accession>A0A7I8VLG1</accession>
<dbReference type="PROSITE" id="PS50089">
    <property type="entry name" value="ZF_RING_2"/>
    <property type="match status" value="1"/>
</dbReference>
<name>A0A7I8VLG1_9ANNE</name>
<dbReference type="Pfam" id="PF21325">
    <property type="entry name" value="SHPRH_helical-1st"/>
    <property type="match status" value="1"/>
</dbReference>
<organism evidence="10 11">
    <name type="scientific">Dimorphilus gyrociliatus</name>
    <dbReference type="NCBI Taxonomy" id="2664684"/>
    <lineage>
        <taxon>Eukaryota</taxon>
        <taxon>Metazoa</taxon>
        <taxon>Spiralia</taxon>
        <taxon>Lophotrochozoa</taxon>
        <taxon>Annelida</taxon>
        <taxon>Polychaeta</taxon>
        <taxon>Polychaeta incertae sedis</taxon>
        <taxon>Dinophilidae</taxon>
        <taxon>Dimorphilus</taxon>
    </lineage>
</organism>
<dbReference type="InterPro" id="IPR011011">
    <property type="entry name" value="Znf_FYVE_PHD"/>
</dbReference>
<dbReference type="GO" id="GO:0000209">
    <property type="term" value="P:protein polyubiquitination"/>
    <property type="evidence" value="ECO:0007669"/>
    <property type="project" value="TreeGrafter"/>
</dbReference>
<dbReference type="InterPro" id="IPR027417">
    <property type="entry name" value="P-loop_NTPase"/>
</dbReference>
<dbReference type="InterPro" id="IPR001965">
    <property type="entry name" value="Znf_PHD"/>
</dbReference>
<keyword evidence="2 5" id="KW-0863">Zinc-finger</keyword>
<dbReference type="GO" id="GO:0016787">
    <property type="term" value="F:hydrolase activity"/>
    <property type="evidence" value="ECO:0007669"/>
    <property type="project" value="UniProtKB-KW"/>
</dbReference>
<dbReference type="InterPro" id="IPR048686">
    <property type="entry name" value="SHPRH_helical_1st"/>
</dbReference>
<dbReference type="Proteomes" id="UP000549394">
    <property type="component" value="Unassembled WGS sequence"/>
</dbReference>
<dbReference type="GO" id="GO:0061630">
    <property type="term" value="F:ubiquitin protein ligase activity"/>
    <property type="evidence" value="ECO:0007669"/>
    <property type="project" value="TreeGrafter"/>
</dbReference>
<feature type="domain" description="RING-type" evidence="7">
    <location>
        <begin position="1152"/>
        <end position="1200"/>
    </location>
</feature>
<evidence type="ECO:0000256" key="5">
    <source>
        <dbReference type="PROSITE-ProRule" id="PRU00175"/>
    </source>
</evidence>
<dbReference type="Pfam" id="PF21324">
    <property type="entry name" value="SHPRH_helical-2nd"/>
    <property type="match status" value="1"/>
</dbReference>
<dbReference type="FunFam" id="3.40.50.10810:FF:000013">
    <property type="entry name" value="E3 ubiquitin-protein ligase SHPRH isoform X2"/>
    <property type="match status" value="1"/>
</dbReference>
<dbReference type="InterPro" id="IPR000330">
    <property type="entry name" value="SNF2_N"/>
</dbReference>
<dbReference type="SUPFAM" id="SSF52540">
    <property type="entry name" value="P-loop containing nucleoside triphosphate hydrolases"/>
    <property type="match status" value="2"/>
</dbReference>
<dbReference type="Gene3D" id="3.30.40.10">
    <property type="entry name" value="Zinc/RING finger domain, C3HC4 (zinc finger)"/>
    <property type="match status" value="2"/>
</dbReference>
<dbReference type="Pfam" id="PF00176">
    <property type="entry name" value="SNF2-rel_dom"/>
    <property type="match status" value="1"/>
</dbReference>
<reference evidence="10 11" key="1">
    <citation type="submission" date="2020-08" db="EMBL/GenBank/DDBJ databases">
        <authorList>
            <person name="Hejnol A."/>
        </authorList>
    </citation>
    <scope>NUCLEOTIDE SEQUENCE [LARGE SCALE GENOMIC DNA]</scope>
</reference>
<dbReference type="InterPro" id="IPR052583">
    <property type="entry name" value="ATP-helicase/E3_Ub-Ligase"/>
</dbReference>
<keyword evidence="3" id="KW-0378">Hydrolase</keyword>
<dbReference type="CDD" id="cd16569">
    <property type="entry name" value="RING-HC_SHPRH-like"/>
    <property type="match status" value="1"/>
</dbReference>
<keyword evidence="4" id="KW-0862">Zinc</keyword>
<evidence type="ECO:0000259" key="7">
    <source>
        <dbReference type="PROSITE" id="PS50089"/>
    </source>
</evidence>
<evidence type="ECO:0000313" key="10">
    <source>
        <dbReference type="EMBL" id="CAD5117124.1"/>
    </source>
</evidence>
<dbReference type="PROSITE" id="PS51192">
    <property type="entry name" value="HELICASE_ATP_BIND_1"/>
    <property type="match status" value="1"/>
</dbReference>
<dbReference type="CDD" id="cd15547">
    <property type="entry name" value="PHD_SHPRH"/>
    <property type="match status" value="1"/>
</dbReference>
<dbReference type="SUPFAM" id="SSF57850">
    <property type="entry name" value="RING/U-box"/>
    <property type="match status" value="1"/>
</dbReference>
<dbReference type="SMART" id="SM00490">
    <property type="entry name" value="HELICc"/>
    <property type="match status" value="1"/>
</dbReference>
<evidence type="ECO:0000259" key="9">
    <source>
        <dbReference type="PROSITE" id="PS51194"/>
    </source>
</evidence>
<dbReference type="CDD" id="cd18793">
    <property type="entry name" value="SF2_C_SNF"/>
    <property type="match status" value="1"/>
</dbReference>
<dbReference type="InterPro" id="IPR001841">
    <property type="entry name" value="Znf_RING"/>
</dbReference>
<gene>
    <name evidence="10" type="ORF">DGYR_LOCUS5682</name>
</gene>
<dbReference type="Pfam" id="PF00271">
    <property type="entry name" value="Helicase_C"/>
    <property type="match status" value="1"/>
</dbReference>
<feature type="domain" description="Helicase C-terminal" evidence="9">
    <location>
        <begin position="1244"/>
        <end position="1386"/>
    </location>
</feature>
<dbReference type="InterPro" id="IPR049730">
    <property type="entry name" value="SNF2/RAD54-like_C"/>
</dbReference>
<dbReference type="Gene3D" id="3.40.50.10810">
    <property type="entry name" value="Tandem AAA-ATPase domain"/>
    <property type="match status" value="2"/>
</dbReference>
<dbReference type="Gene3D" id="3.40.50.300">
    <property type="entry name" value="P-loop containing nucleotide triphosphate hydrolases"/>
    <property type="match status" value="1"/>
</dbReference>
<dbReference type="InterPro" id="IPR019786">
    <property type="entry name" value="Zinc_finger_PHD-type_CS"/>
</dbReference>
<keyword evidence="1" id="KW-0479">Metal-binding</keyword>